<protein>
    <submittedName>
        <fullName evidence="1">Uncharacterized protein</fullName>
    </submittedName>
</protein>
<gene>
    <name evidence="1" type="ORF">Taro_029897</name>
</gene>
<evidence type="ECO:0000313" key="1">
    <source>
        <dbReference type="EMBL" id="MQL97214.1"/>
    </source>
</evidence>
<dbReference type="AlphaFoldDB" id="A0A843VWA1"/>
<reference evidence="1" key="1">
    <citation type="submission" date="2017-07" db="EMBL/GenBank/DDBJ databases">
        <title>Taro Niue Genome Assembly and Annotation.</title>
        <authorList>
            <person name="Atibalentja N."/>
            <person name="Keating K."/>
            <person name="Fields C.J."/>
        </authorList>
    </citation>
    <scope>NUCLEOTIDE SEQUENCE</scope>
    <source>
        <strain evidence="1">Niue_2</strain>
        <tissue evidence="1">Leaf</tissue>
    </source>
</reference>
<sequence>MLGACVVRLWSHVVAPVFRELLCLGGCVLRSSCASALLEFLLLWLIHGWRRDLRGSLAGVREARSLQWYQSSEVVSFPARSECELQESIAAVAGCACFERGCWFARAAVGFVLGLRIRVVERQLDLSSVAARLRGSFPTEPVTREAHPYLLPDACVPCCTLVERCDTCLWLLSALRWLVANPGEVLPEFFFVWFWWKLVSAGCCATSGLRYAVVVLAVAFWWVFSKRCLGGSGGVLVKFSQDGSWRFWVEVLPKAALCCLPVHSRVLGCAGGTSCVPLVERFAMFLVPYVLCQMVVCLVRAVPVEFLTSTCVLYAIIVRPVSCRMSGLALPLWQGRGGDHQEVVVRLRVCRLSGWQAGQGDLSGYRGAQVGCVLVTVGAAVAFGVEVSSFFSGSWSLEVPTAARAELGAAARSEEVAAVALGSICGMHDFTAFTMIPSPSDVATAERVATSEKASPRSDVTICRGLLSYHDKSLSRRAFSVRPGLIVVAPTVAMVSRRLKGAQQDLVCLGCFRGHSWHVGVSACAPGQGVPLGPSGGNATGCLPAFSDRRCSSLTSWSVQGAGWFCLWTLDLVERSGMLGACVVRLWSHVVAPLLPHVFDSAGSAGVVFGLTQSSCASALLELLLLWLGKSSRFKCDGLFHWCFGFRLATAKSVVFKVKGKLLWAPGGDFWWLAARAVRVPRRDGIRSVGMPAARCSSCSSDSFS</sequence>
<dbReference type="Proteomes" id="UP000652761">
    <property type="component" value="Unassembled WGS sequence"/>
</dbReference>
<accession>A0A843VWA1</accession>
<organism evidence="1 2">
    <name type="scientific">Colocasia esculenta</name>
    <name type="common">Wild taro</name>
    <name type="synonym">Arum esculentum</name>
    <dbReference type="NCBI Taxonomy" id="4460"/>
    <lineage>
        <taxon>Eukaryota</taxon>
        <taxon>Viridiplantae</taxon>
        <taxon>Streptophyta</taxon>
        <taxon>Embryophyta</taxon>
        <taxon>Tracheophyta</taxon>
        <taxon>Spermatophyta</taxon>
        <taxon>Magnoliopsida</taxon>
        <taxon>Liliopsida</taxon>
        <taxon>Araceae</taxon>
        <taxon>Aroideae</taxon>
        <taxon>Colocasieae</taxon>
        <taxon>Colocasia</taxon>
    </lineage>
</organism>
<keyword evidence="2" id="KW-1185">Reference proteome</keyword>
<dbReference type="EMBL" id="NMUH01002017">
    <property type="protein sequence ID" value="MQL97214.1"/>
    <property type="molecule type" value="Genomic_DNA"/>
</dbReference>
<name>A0A843VWA1_COLES</name>
<comment type="caution">
    <text evidence="1">The sequence shown here is derived from an EMBL/GenBank/DDBJ whole genome shotgun (WGS) entry which is preliminary data.</text>
</comment>
<evidence type="ECO:0000313" key="2">
    <source>
        <dbReference type="Proteomes" id="UP000652761"/>
    </source>
</evidence>
<proteinExistence type="predicted"/>